<dbReference type="EMBL" id="CP039268">
    <property type="protein sequence ID" value="QGU32604.1"/>
    <property type="molecule type" value="Genomic_DNA"/>
</dbReference>
<dbReference type="KEGG" id="ttp:E6P07_06155"/>
<proteinExistence type="predicted"/>
<evidence type="ECO:0000313" key="2">
    <source>
        <dbReference type="EMBL" id="QGU32604.1"/>
    </source>
</evidence>
<dbReference type="InterPro" id="IPR018490">
    <property type="entry name" value="cNMP-bd_dom_sf"/>
</dbReference>
<dbReference type="SUPFAM" id="SSF109604">
    <property type="entry name" value="HD-domain/PDEase-like"/>
    <property type="match status" value="1"/>
</dbReference>
<dbReference type="Pfam" id="PF08668">
    <property type="entry name" value="HDOD"/>
    <property type="match status" value="1"/>
</dbReference>
<dbReference type="Proteomes" id="UP000426424">
    <property type="component" value="Chromosome"/>
</dbReference>
<keyword evidence="3" id="KW-1185">Reference proteome</keyword>
<dbReference type="InterPro" id="IPR013976">
    <property type="entry name" value="HDOD"/>
</dbReference>
<dbReference type="PANTHER" id="PTHR33525">
    <property type="match status" value="1"/>
</dbReference>
<dbReference type="AlphaFoldDB" id="A0A6I6DYE8"/>
<gene>
    <name evidence="2" type="ORF">E6P07_06155</name>
</gene>
<reference evidence="2 3" key="1">
    <citation type="submission" date="2019-12" db="EMBL/GenBank/DDBJ databases">
        <title>The complete genome of the thermophilic, anoxygenic phototrophic gammaproteobacterium Thermochromatium tepidum.</title>
        <authorList>
            <person name="Sattley W.M."/>
            <person name="Swingley W.D."/>
            <person name="Burchell B.M."/>
            <person name="Gurbani S.A."/>
            <person name="Kujawa C.M."/>
            <person name="Nuccio D.A."/>
            <person name="Schladweiler J."/>
            <person name="Shaffer K.N."/>
            <person name="Stokes L.M."/>
            <person name="Touchman J.W."/>
            <person name="Blankenship R.E."/>
            <person name="Madigan M.T."/>
        </authorList>
    </citation>
    <scope>NUCLEOTIDE SEQUENCE [LARGE SCALE GENOMIC DNA]</scope>
    <source>
        <strain evidence="2 3">ATCC 43061</strain>
    </source>
</reference>
<evidence type="ECO:0000259" key="1">
    <source>
        <dbReference type="PROSITE" id="PS51833"/>
    </source>
</evidence>
<dbReference type="SUPFAM" id="SSF51206">
    <property type="entry name" value="cAMP-binding domain-like"/>
    <property type="match status" value="1"/>
</dbReference>
<dbReference type="Gene3D" id="1.10.3210.10">
    <property type="entry name" value="Hypothetical protein af1432"/>
    <property type="match status" value="1"/>
</dbReference>
<dbReference type="OrthoDB" id="598113at2"/>
<organism evidence="2 3">
    <name type="scientific">Thermochromatium tepidum ATCC 43061</name>
    <dbReference type="NCBI Taxonomy" id="316276"/>
    <lineage>
        <taxon>Bacteria</taxon>
        <taxon>Pseudomonadati</taxon>
        <taxon>Pseudomonadota</taxon>
        <taxon>Gammaproteobacteria</taxon>
        <taxon>Chromatiales</taxon>
        <taxon>Chromatiaceae</taxon>
        <taxon>Thermochromatium</taxon>
    </lineage>
</organism>
<dbReference type="PROSITE" id="PS51833">
    <property type="entry name" value="HDOD"/>
    <property type="match status" value="1"/>
</dbReference>
<accession>A0A6I6DYE8</accession>
<dbReference type="InterPro" id="IPR052340">
    <property type="entry name" value="RNase_Y/CdgJ"/>
</dbReference>
<evidence type="ECO:0000313" key="3">
    <source>
        <dbReference type="Proteomes" id="UP000426424"/>
    </source>
</evidence>
<dbReference type="RefSeq" id="WP_153974800.1">
    <property type="nucleotide sequence ID" value="NZ_CP039268.1"/>
</dbReference>
<protein>
    <submittedName>
        <fullName evidence="2">HDOD domain-containing protein</fullName>
    </submittedName>
</protein>
<feature type="domain" description="HDOD" evidence="1">
    <location>
        <begin position="150"/>
        <end position="336"/>
    </location>
</feature>
<sequence length="406" mass="44476">MQQTPKTLEAFSILSEIELTRDLSEEDRGRLAAQCRLEEYSLKHRMRLTDQRPDRLFLVDGHVARLENGVIERLQAFRGLSEPIDLMGETLAPDACLVTETPCLFLRIPADVFKAVLSTGTEVSDIELDAAEGDFLAELYHLINNNQLVLPARPEVALKIQELTNDPDAGIDALTEIIQRDGTIAGALLHATNSPLFRAAKEIKTIREAVVRLGFRNTRMLAVNLALRQAFRAKNEVTRAAMQESWAESVLCSAYSYVIAEVAHRLDRERALLAGLIAGIGAVPIIQFVETRGQGQTLAQVQSLVAKLASITGVLVINYWGLGEDLVRAAEHYGDWGYQADEPDYASIAILARWAALNSEGREVPDAASVPAFAVLGLTPPAAGEPISELAGSERLLNNLKSMFNL</sequence>
<name>A0A6I6DYE8_THETI</name>
<dbReference type="PANTHER" id="PTHR33525:SF3">
    <property type="entry name" value="RIBONUCLEASE Y"/>
    <property type="match status" value="1"/>
</dbReference>